<accession>A0A1Y1YAJ9</accession>
<proteinExistence type="predicted"/>
<evidence type="ECO:0000313" key="2">
    <source>
        <dbReference type="Proteomes" id="UP000193498"/>
    </source>
</evidence>
<dbReference type="InParanoid" id="A0A1Y1YAJ9"/>
<dbReference type="OrthoDB" id="2015447at2759"/>
<dbReference type="STRING" id="1314790.A0A1Y1YAJ9"/>
<dbReference type="AlphaFoldDB" id="A0A1Y1YAJ9"/>
<organism evidence="1 2">
    <name type="scientific">Basidiobolus meristosporus CBS 931.73</name>
    <dbReference type="NCBI Taxonomy" id="1314790"/>
    <lineage>
        <taxon>Eukaryota</taxon>
        <taxon>Fungi</taxon>
        <taxon>Fungi incertae sedis</taxon>
        <taxon>Zoopagomycota</taxon>
        <taxon>Entomophthoromycotina</taxon>
        <taxon>Basidiobolomycetes</taxon>
        <taxon>Basidiobolales</taxon>
        <taxon>Basidiobolaceae</taxon>
        <taxon>Basidiobolus</taxon>
    </lineage>
</organism>
<gene>
    <name evidence="1" type="ORF">K493DRAFT_301876</name>
</gene>
<evidence type="ECO:0000313" key="1">
    <source>
        <dbReference type="EMBL" id="ORX94786.1"/>
    </source>
</evidence>
<keyword evidence="2" id="KW-1185">Reference proteome</keyword>
<dbReference type="EMBL" id="MCFE01000196">
    <property type="protein sequence ID" value="ORX94786.1"/>
    <property type="molecule type" value="Genomic_DNA"/>
</dbReference>
<name>A0A1Y1YAJ9_9FUNG</name>
<sequence>MNPGSRYKMTQITHADGASQHVLIVGAKQYARPGAHGNEIVSEIAGALWEWTPAVCDSHVKDTEEQLEALKIWSQVSYIRFKDIADRYGAKETGIRKLNPENYLHWLTRLVKPERMPIITTIQTAQLI</sequence>
<protein>
    <submittedName>
        <fullName evidence="1">Uncharacterized protein</fullName>
    </submittedName>
</protein>
<comment type="caution">
    <text evidence="1">The sequence shown here is derived from an EMBL/GenBank/DDBJ whole genome shotgun (WGS) entry which is preliminary data.</text>
</comment>
<reference evidence="1 2" key="1">
    <citation type="submission" date="2016-07" db="EMBL/GenBank/DDBJ databases">
        <title>Pervasive Adenine N6-methylation of Active Genes in Fungi.</title>
        <authorList>
            <consortium name="DOE Joint Genome Institute"/>
            <person name="Mondo S.J."/>
            <person name="Dannebaum R.O."/>
            <person name="Kuo R.C."/>
            <person name="Labutti K."/>
            <person name="Haridas S."/>
            <person name="Kuo A."/>
            <person name="Salamov A."/>
            <person name="Ahrendt S.R."/>
            <person name="Lipzen A."/>
            <person name="Sullivan W."/>
            <person name="Andreopoulos W.B."/>
            <person name="Clum A."/>
            <person name="Lindquist E."/>
            <person name="Daum C."/>
            <person name="Ramamoorthy G.K."/>
            <person name="Gryganskyi A."/>
            <person name="Culley D."/>
            <person name="Magnuson J.K."/>
            <person name="James T.Y."/>
            <person name="O'Malley M.A."/>
            <person name="Stajich J.E."/>
            <person name="Spatafora J.W."/>
            <person name="Visel A."/>
            <person name="Grigoriev I.V."/>
        </authorList>
    </citation>
    <scope>NUCLEOTIDE SEQUENCE [LARGE SCALE GENOMIC DNA]</scope>
    <source>
        <strain evidence="1 2">CBS 931.73</strain>
    </source>
</reference>
<dbReference type="Proteomes" id="UP000193498">
    <property type="component" value="Unassembled WGS sequence"/>
</dbReference>